<dbReference type="Proteomes" id="UP001163105">
    <property type="component" value="Unassembled WGS sequence"/>
</dbReference>
<dbReference type="EMBL" id="JAQHRD010000008">
    <property type="protein sequence ID" value="KAJ6438719.1"/>
    <property type="molecule type" value="Genomic_DNA"/>
</dbReference>
<keyword evidence="2" id="KW-1185">Reference proteome</keyword>
<name>A0AB34FI43_9HYPO</name>
<evidence type="ECO:0008006" key="3">
    <source>
        <dbReference type="Google" id="ProtNLM"/>
    </source>
</evidence>
<evidence type="ECO:0000313" key="1">
    <source>
        <dbReference type="EMBL" id="KAJ6438719.1"/>
    </source>
</evidence>
<reference evidence="1" key="1">
    <citation type="submission" date="2023-01" db="EMBL/GenBank/DDBJ databases">
        <title>The growth and conidiation of Purpureocillium lavendulum are regulated by nitrogen source and histone H3K14 acetylation.</title>
        <authorList>
            <person name="Tang P."/>
            <person name="Han J."/>
            <person name="Zhang C."/>
            <person name="Tang P."/>
            <person name="Qi F."/>
            <person name="Zhang K."/>
            <person name="Liang L."/>
        </authorList>
    </citation>
    <scope>NUCLEOTIDE SEQUENCE</scope>
    <source>
        <strain evidence="1">YMF1.00683</strain>
    </source>
</reference>
<proteinExistence type="predicted"/>
<dbReference type="AlphaFoldDB" id="A0AB34FI43"/>
<gene>
    <name evidence="1" type="ORF">O9K51_09314</name>
</gene>
<evidence type="ECO:0000313" key="2">
    <source>
        <dbReference type="Proteomes" id="UP001163105"/>
    </source>
</evidence>
<organism evidence="1 2">
    <name type="scientific">Purpureocillium lavendulum</name>
    <dbReference type="NCBI Taxonomy" id="1247861"/>
    <lineage>
        <taxon>Eukaryota</taxon>
        <taxon>Fungi</taxon>
        <taxon>Dikarya</taxon>
        <taxon>Ascomycota</taxon>
        <taxon>Pezizomycotina</taxon>
        <taxon>Sordariomycetes</taxon>
        <taxon>Hypocreomycetidae</taxon>
        <taxon>Hypocreales</taxon>
        <taxon>Ophiocordycipitaceae</taxon>
        <taxon>Purpureocillium</taxon>
    </lineage>
</organism>
<sequence length="191" mass="21503">MTSLSSVRTRVRLFNVAVHGSLVLHEICRSSDLVNTCYQDLQRLIEFCSEHVAFLTSRDDILSHVNGIIDTASNVLSAACQVLERFRTGTRRGSKTSLHMRIEWLTTGSHEFRNLEPVIRQHHAAVLTELGSLRSMAMAPPPEWEELDDGKENTTRHSNDAMERAVFDNLALLGDIIGDSFAGIQRPRHVR</sequence>
<comment type="caution">
    <text evidence="1">The sequence shown here is derived from an EMBL/GenBank/DDBJ whole genome shotgun (WGS) entry which is preliminary data.</text>
</comment>
<protein>
    <recommendedName>
        <fullName evidence="3">Fungal N-terminal domain-containing protein</fullName>
    </recommendedName>
</protein>
<accession>A0AB34FI43</accession>